<dbReference type="PANTHER" id="PTHR30118">
    <property type="entry name" value="HTH-TYPE TRANSCRIPTIONAL REGULATOR LEUO-RELATED"/>
    <property type="match status" value="1"/>
</dbReference>
<evidence type="ECO:0000256" key="1">
    <source>
        <dbReference type="ARBA" id="ARBA00009437"/>
    </source>
</evidence>
<dbReference type="Proteomes" id="UP000838160">
    <property type="component" value="Unassembled WGS sequence"/>
</dbReference>
<dbReference type="PANTHER" id="PTHR30118:SF15">
    <property type="entry name" value="TRANSCRIPTIONAL REGULATORY PROTEIN"/>
    <property type="match status" value="1"/>
</dbReference>
<evidence type="ECO:0000313" key="6">
    <source>
        <dbReference type="EMBL" id="CAH0530416.1"/>
    </source>
</evidence>
<evidence type="ECO:0000313" key="7">
    <source>
        <dbReference type="Proteomes" id="UP000838160"/>
    </source>
</evidence>
<keyword evidence="4" id="KW-0804">Transcription</keyword>
<dbReference type="InterPro" id="IPR000847">
    <property type="entry name" value="LysR_HTH_N"/>
</dbReference>
<dbReference type="SUPFAM" id="SSF53850">
    <property type="entry name" value="Periplasmic binding protein-like II"/>
    <property type="match status" value="1"/>
</dbReference>
<sequence>MSVDFDHLKILVALDEERNITRAAKRLYVSQSAASHNLAKLRERLNDPLFIRTASGMEPTPFVQQMLPILRQGIATIERSLQVQMNFNPAIDSQTFYIGACDYFEFFAMPQLANKFSHQAPNVRISVDINSEDVKMERVESGRLDLYVGVDNVQYVSSNFNRRPWLSDPFVGVIADHKDIPDRLGLREFVSQPQVHLPIVGSAYDAIDDWLQKQRMHRTIQFVAQSYSVCARISASSGLLFCVPLRIATQLIEMLPLKIVELPEGIPELSLSILSHKLYDHQPGINWLTQEILKLD</sequence>
<dbReference type="InterPro" id="IPR036388">
    <property type="entry name" value="WH-like_DNA-bd_sf"/>
</dbReference>
<proteinExistence type="inferred from homology"/>
<feature type="domain" description="HTH lysR-type" evidence="5">
    <location>
        <begin position="3"/>
        <end position="60"/>
    </location>
</feature>
<organism evidence="6 7">
    <name type="scientific">Vibrio hippocampi</name>
    <dbReference type="NCBI Taxonomy" id="654686"/>
    <lineage>
        <taxon>Bacteria</taxon>
        <taxon>Pseudomonadati</taxon>
        <taxon>Pseudomonadota</taxon>
        <taxon>Gammaproteobacteria</taxon>
        <taxon>Vibrionales</taxon>
        <taxon>Vibrionaceae</taxon>
        <taxon>Vibrio</taxon>
    </lineage>
</organism>
<evidence type="ECO:0000256" key="2">
    <source>
        <dbReference type="ARBA" id="ARBA00023015"/>
    </source>
</evidence>
<dbReference type="SUPFAM" id="SSF46785">
    <property type="entry name" value="Winged helix' DNA-binding domain"/>
    <property type="match status" value="1"/>
</dbReference>
<dbReference type="EMBL" id="CAKLCM010000003">
    <property type="protein sequence ID" value="CAH0530416.1"/>
    <property type="molecule type" value="Genomic_DNA"/>
</dbReference>
<gene>
    <name evidence="6" type="primary">pcpR_6</name>
    <name evidence="6" type="ORF">VHP8226_04056</name>
</gene>
<keyword evidence="7" id="KW-1185">Reference proteome</keyword>
<dbReference type="CDD" id="cd08417">
    <property type="entry name" value="PBP2_Nitroaromatics_like"/>
    <property type="match status" value="1"/>
</dbReference>
<name>A0ABN8DTE9_9VIBR</name>
<keyword evidence="3" id="KW-0238">DNA-binding</keyword>
<dbReference type="RefSeq" id="WP_237486982.1">
    <property type="nucleotide sequence ID" value="NZ_CAKLCM010000003.1"/>
</dbReference>
<dbReference type="PROSITE" id="PS50931">
    <property type="entry name" value="HTH_LYSR"/>
    <property type="match status" value="1"/>
</dbReference>
<dbReference type="InterPro" id="IPR037402">
    <property type="entry name" value="YidZ_PBP2"/>
</dbReference>
<evidence type="ECO:0000256" key="4">
    <source>
        <dbReference type="ARBA" id="ARBA00023163"/>
    </source>
</evidence>
<comment type="caution">
    <text evidence="6">The sequence shown here is derived from an EMBL/GenBank/DDBJ whole genome shotgun (WGS) entry which is preliminary data.</text>
</comment>
<dbReference type="Pfam" id="PF00126">
    <property type="entry name" value="HTH_1"/>
    <property type="match status" value="1"/>
</dbReference>
<evidence type="ECO:0000256" key="3">
    <source>
        <dbReference type="ARBA" id="ARBA00023125"/>
    </source>
</evidence>
<evidence type="ECO:0000259" key="5">
    <source>
        <dbReference type="PROSITE" id="PS50931"/>
    </source>
</evidence>
<dbReference type="InterPro" id="IPR005119">
    <property type="entry name" value="LysR_subst-bd"/>
</dbReference>
<reference evidence="6" key="1">
    <citation type="submission" date="2021-12" db="EMBL/GenBank/DDBJ databases">
        <authorList>
            <person name="Rodrigo-Torres L."/>
            <person name="Arahal R. D."/>
            <person name="Lucena T."/>
        </authorList>
    </citation>
    <scope>NUCLEOTIDE SEQUENCE</scope>
    <source>
        <strain evidence="6">CECT 8226</strain>
    </source>
</reference>
<dbReference type="Gene3D" id="1.10.10.10">
    <property type="entry name" value="Winged helix-like DNA-binding domain superfamily/Winged helix DNA-binding domain"/>
    <property type="match status" value="1"/>
</dbReference>
<protein>
    <submittedName>
        <fullName evidence="6">PCP degradation transcriptional activation protein</fullName>
    </submittedName>
</protein>
<dbReference type="InterPro" id="IPR036390">
    <property type="entry name" value="WH_DNA-bd_sf"/>
</dbReference>
<dbReference type="InterPro" id="IPR050389">
    <property type="entry name" value="LysR-type_TF"/>
</dbReference>
<dbReference type="Pfam" id="PF03466">
    <property type="entry name" value="LysR_substrate"/>
    <property type="match status" value="1"/>
</dbReference>
<dbReference type="Gene3D" id="3.40.190.10">
    <property type="entry name" value="Periplasmic binding protein-like II"/>
    <property type="match status" value="2"/>
</dbReference>
<keyword evidence="2" id="KW-0805">Transcription regulation</keyword>
<dbReference type="PRINTS" id="PR00039">
    <property type="entry name" value="HTHLYSR"/>
</dbReference>
<comment type="similarity">
    <text evidence="1">Belongs to the LysR transcriptional regulatory family.</text>
</comment>
<accession>A0ABN8DTE9</accession>